<dbReference type="Proteomes" id="UP000295818">
    <property type="component" value="Unassembled WGS sequence"/>
</dbReference>
<evidence type="ECO:0008006" key="3">
    <source>
        <dbReference type="Google" id="ProtNLM"/>
    </source>
</evidence>
<keyword evidence="2" id="KW-1185">Reference proteome</keyword>
<evidence type="ECO:0000313" key="2">
    <source>
        <dbReference type="Proteomes" id="UP000295818"/>
    </source>
</evidence>
<proteinExistence type="predicted"/>
<protein>
    <recommendedName>
        <fullName evidence="3">TraB family protein</fullName>
    </recommendedName>
</protein>
<organism evidence="1 2">
    <name type="scientific">Kribbella orskensis</name>
    <dbReference type="NCBI Taxonomy" id="2512216"/>
    <lineage>
        <taxon>Bacteria</taxon>
        <taxon>Bacillati</taxon>
        <taxon>Actinomycetota</taxon>
        <taxon>Actinomycetes</taxon>
        <taxon>Propionibacteriales</taxon>
        <taxon>Kribbellaceae</taxon>
        <taxon>Kribbella</taxon>
    </lineage>
</organism>
<reference evidence="1 2" key="1">
    <citation type="journal article" date="2015" name="Stand. Genomic Sci.">
        <title>Genomic Encyclopedia of Bacterial and Archaeal Type Strains, Phase III: the genomes of soil and plant-associated and newly described type strains.</title>
        <authorList>
            <person name="Whitman W.B."/>
            <person name="Woyke T."/>
            <person name="Klenk H.P."/>
            <person name="Zhou Y."/>
            <person name="Lilburn T.G."/>
            <person name="Beck B.J."/>
            <person name="De Vos P."/>
            <person name="Vandamme P."/>
            <person name="Eisen J.A."/>
            <person name="Garrity G."/>
            <person name="Hugenholtz P."/>
            <person name="Kyrpides N.C."/>
        </authorList>
    </citation>
    <scope>NUCLEOTIDE SEQUENCE [LARGE SCALE GENOMIC DNA]</scope>
    <source>
        <strain evidence="1 2">VKM Ac-2538</strain>
    </source>
</reference>
<dbReference type="EMBL" id="SLWM01000027">
    <property type="protein sequence ID" value="TCO12179.1"/>
    <property type="molecule type" value="Genomic_DNA"/>
</dbReference>
<name>A0ABY2BC05_9ACTN</name>
<sequence>MTPEALTLGSGVVGMQIIENSMIGTRSAVLRLTRRGGGPTVIIFPMLHVAEPQFYRDVERRLRGCDLLVVEGIHGDSRVADALTLTYRVMPANTESGLVVDDIPYGKLGVPVIAPDMSGAELDEGWRGLRWPFRMAAWVAVPIVTVEQFFDGRRRLLSPDMEVNDLPTADEEWQSDDLDQLDELLLNRRDSRVLSALAGVVRDRADEAIDVAVVYGAAHVPGILRGLYLLGYRVVSADWLMVVAATD</sequence>
<gene>
    <name evidence="1" type="ORF">EV644_12770</name>
</gene>
<evidence type="ECO:0000313" key="1">
    <source>
        <dbReference type="EMBL" id="TCO12179.1"/>
    </source>
</evidence>
<accession>A0ABY2BC05</accession>
<comment type="caution">
    <text evidence="1">The sequence shown here is derived from an EMBL/GenBank/DDBJ whole genome shotgun (WGS) entry which is preliminary data.</text>
</comment>